<feature type="domain" description="Class II aldolase/adducin N-terminal" evidence="7">
    <location>
        <begin position="16"/>
        <end position="202"/>
    </location>
</feature>
<dbReference type="GO" id="GO:0005829">
    <property type="term" value="C:cytosol"/>
    <property type="evidence" value="ECO:0007669"/>
    <property type="project" value="TreeGrafter"/>
</dbReference>
<evidence type="ECO:0000256" key="2">
    <source>
        <dbReference type="ARBA" id="ARBA00022723"/>
    </source>
</evidence>
<dbReference type="InterPro" id="IPR001303">
    <property type="entry name" value="Aldolase_II/adducin_N"/>
</dbReference>
<dbReference type="EC" id="4.2.1.109" evidence="6"/>
<protein>
    <recommendedName>
        <fullName evidence="6">Methylthioribulose-1-phosphate dehydratase</fullName>
        <shortName evidence="6">MTRu-1-P dehydratase</shortName>
        <ecNumber evidence="6">4.2.1.109</ecNumber>
    </recommendedName>
</protein>
<evidence type="ECO:0000256" key="6">
    <source>
        <dbReference type="HAMAP-Rule" id="MF_01677"/>
    </source>
</evidence>
<dbReference type="GO" id="GO:0008270">
    <property type="term" value="F:zinc ion binding"/>
    <property type="evidence" value="ECO:0007669"/>
    <property type="project" value="UniProtKB-UniRule"/>
</dbReference>
<dbReference type="Pfam" id="PF00596">
    <property type="entry name" value="Aldolase_II"/>
    <property type="match status" value="1"/>
</dbReference>
<evidence type="ECO:0000256" key="5">
    <source>
        <dbReference type="ARBA" id="ARBA00023239"/>
    </source>
</evidence>
<dbReference type="GO" id="GO:0046570">
    <property type="term" value="F:methylthioribulose 1-phosphate dehydratase activity"/>
    <property type="evidence" value="ECO:0007669"/>
    <property type="project" value="UniProtKB-UniRule"/>
</dbReference>
<dbReference type="GO" id="GO:0019323">
    <property type="term" value="P:pentose catabolic process"/>
    <property type="evidence" value="ECO:0007669"/>
    <property type="project" value="TreeGrafter"/>
</dbReference>
<dbReference type="NCBIfam" id="TIGR03328">
    <property type="entry name" value="salvage_mtnB"/>
    <property type="match status" value="1"/>
</dbReference>
<accession>A0A450XFE4</accession>
<dbReference type="Gene3D" id="3.40.225.10">
    <property type="entry name" value="Class II aldolase/adducin N-terminal domain"/>
    <property type="match status" value="1"/>
</dbReference>
<evidence type="ECO:0000256" key="1">
    <source>
        <dbReference type="ARBA" id="ARBA00022605"/>
    </source>
</evidence>
<dbReference type="SUPFAM" id="SSF53639">
    <property type="entry name" value="AraD/HMP-PK domain-like"/>
    <property type="match status" value="1"/>
</dbReference>
<evidence type="ECO:0000259" key="7">
    <source>
        <dbReference type="SMART" id="SM01007"/>
    </source>
</evidence>
<dbReference type="PANTHER" id="PTHR22789">
    <property type="entry name" value="FUCULOSE PHOSPHATE ALDOLASE"/>
    <property type="match status" value="1"/>
</dbReference>
<gene>
    <name evidence="6" type="primary">mtnB</name>
    <name evidence="8" type="ORF">BECKMB1821G_GA0114241_10325</name>
</gene>
<sequence>MSAEQEIEITFPQAATDLVKAGRRLDKWGMVPATSGNLSMRLANGDLAITVSGTHKGRLSKADIMRVDAEGRPLDKRRPSAETLLHVQIYKHLPNVRVVLHPHSLNSTLLSCLCSPHVLLKDYELLKAFPGIDTHACEVIVPNFANDQNVERLASKVAAYMETNVPVHGYLIAGHGFYTWGDSIDDALRHVEAFEFLFAYELRMQELVSRNYKGPCVSPSESFTG</sequence>
<dbReference type="UniPathway" id="UPA00904">
    <property type="reaction ID" value="UER00875"/>
</dbReference>
<evidence type="ECO:0000256" key="4">
    <source>
        <dbReference type="ARBA" id="ARBA00023167"/>
    </source>
</evidence>
<keyword evidence="1 6" id="KW-0028">Amino-acid biosynthesis</keyword>
<feature type="binding site" evidence="6">
    <location>
        <position position="101"/>
    </location>
    <ligand>
        <name>Zn(2+)</name>
        <dbReference type="ChEBI" id="CHEBI:29105"/>
    </ligand>
</feature>
<keyword evidence="2 6" id="KW-0479">Metal-binding</keyword>
<organism evidence="8">
    <name type="scientific">Candidatus Kentrum sp. MB</name>
    <dbReference type="NCBI Taxonomy" id="2138164"/>
    <lineage>
        <taxon>Bacteria</taxon>
        <taxon>Pseudomonadati</taxon>
        <taxon>Pseudomonadota</taxon>
        <taxon>Gammaproteobacteria</taxon>
        <taxon>Candidatus Kentrum</taxon>
    </lineage>
</organism>
<dbReference type="PANTHER" id="PTHR22789:SF0">
    <property type="entry name" value="3-OXO-TETRONATE 4-PHOSPHATE DECARBOXYLASE-RELATED"/>
    <property type="match status" value="1"/>
</dbReference>
<proteinExistence type="inferred from homology"/>
<comment type="pathway">
    <text evidence="6">Amino-acid biosynthesis; L-methionine biosynthesis via salvage pathway; L-methionine from S-methyl-5-thio-alpha-D-ribose 1-phosphate: step 2/6.</text>
</comment>
<dbReference type="InterPro" id="IPR017714">
    <property type="entry name" value="MethylthioRu-1-P_deHdtase_MtnB"/>
</dbReference>
<dbReference type="GO" id="GO:0016832">
    <property type="term" value="F:aldehyde-lyase activity"/>
    <property type="evidence" value="ECO:0007669"/>
    <property type="project" value="TreeGrafter"/>
</dbReference>
<dbReference type="GO" id="GO:0019509">
    <property type="term" value="P:L-methionine salvage from methylthioadenosine"/>
    <property type="evidence" value="ECO:0007669"/>
    <property type="project" value="UniProtKB-UniRule"/>
</dbReference>
<evidence type="ECO:0000313" key="8">
    <source>
        <dbReference type="EMBL" id="VFK28010.1"/>
    </source>
</evidence>
<evidence type="ECO:0000256" key="3">
    <source>
        <dbReference type="ARBA" id="ARBA00022833"/>
    </source>
</evidence>
<comment type="cofactor">
    <cofactor evidence="6">
        <name>Zn(2+)</name>
        <dbReference type="ChEBI" id="CHEBI:29105"/>
    </cofactor>
    <text evidence="6">Binds 1 zinc ion per subunit.</text>
</comment>
<dbReference type="InterPro" id="IPR050197">
    <property type="entry name" value="Aldolase_class_II_sugar_metab"/>
</dbReference>
<name>A0A450XFE4_9GAMM</name>
<dbReference type="NCBIfam" id="NF006672">
    <property type="entry name" value="PRK09220.1"/>
    <property type="match status" value="1"/>
</dbReference>
<dbReference type="InterPro" id="IPR036409">
    <property type="entry name" value="Aldolase_II/adducin_N_sf"/>
</dbReference>
<comment type="catalytic activity">
    <reaction evidence="6">
        <text>5-(methylsulfanyl)-D-ribulose 1-phosphate = 5-methylsulfanyl-2,3-dioxopentyl phosphate + H2O</text>
        <dbReference type="Rhea" id="RHEA:15549"/>
        <dbReference type="ChEBI" id="CHEBI:15377"/>
        <dbReference type="ChEBI" id="CHEBI:58548"/>
        <dbReference type="ChEBI" id="CHEBI:58828"/>
        <dbReference type="EC" id="4.2.1.109"/>
    </reaction>
</comment>
<feature type="binding site" evidence="6">
    <location>
        <position position="103"/>
    </location>
    <ligand>
        <name>Zn(2+)</name>
        <dbReference type="ChEBI" id="CHEBI:29105"/>
    </ligand>
</feature>
<dbReference type="HAMAP" id="MF_01677">
    <property type="entry name" value="Salvage_MtnB"/>
    <property type="match status" value="1"/>
</dbReference>
<dbReference type="SMART" id="SM01007">
    <property type="entry name" value="Aldolase_II"/>
    <property type="match status" value="1"/>
</dbReference>
<dbReference type="EMBL" id="CAADFO010000032">
    <property type="protein sequence ID" value="VFK28010.1"/>
    <property type="molecule type" value="Genomic_DNA"/>
</dbReference>
<dbReference type="AlphaFoldDB" id="A0A450XFE4"/>
<keyword evidence="3 6" id="KW-0862">Zinc</keyword>
<keyword evidence="5 6" id="KW-0456">Lyase</keyword>
<keyword evidence="4 6" id="KW-0486">Methionine biosynthesis</keyword>
<comment type="similarity">
    <text evidence="6">Belongs to the aldolase class II family. MtnB subfamily.</text>
</comment>
<comment type="function">
    <text evidence="6">Catalyzes the dehydration of methylthioribulose-1-phosphate (MTRu-1-P) into 2,3-diketo-5-methylthiopentyl-1-phosphate (DK-MTP-1-P).</text>
</comment>
<reference evidence="8" key="1">
    <citation type="submission" date="2019-02" db="EMBL/GenBank/DDBJ databases">
        <authorList>
            <person name="Gruber-Vodicka R. H."/>
            <person name="Seah K. B. B."/>
        </authorList>
    </citation>
    <scope>NUCLEOTIDE SEQUENCE</scope>
    <source>
        <strain evidence="8">BECK_BZ197</strain>
    </source>
</reference>